<feature type="compositionally biased region" description="Basic and acidic residues" evidence="1">
    <location>
        <begin position="35"/>
        <end position="45"/>
    </location>
</feature>
<accession>A0A8H4R6M1</accession>
<feature type="compositionally biased region" description="Basic and acidic residues" evidence="1">
    <location>
        <begin position="148"/>
        <end position="161"/>
    </location>
</feature>
<name>A0A8H4R6M1_9AGAR</name>
<evidence type="ECO:0000256" key="1">
    <source>
        <dbReference type="SAM" id="MobiDB-lite"/>
    </source>
</evidence>
<feature type="compositionally biased region" description="Polar residues" evidence="1">
    <location>
        <begin position="95"/>
        <end position="111"/>
    </location>
</feature>
<gene>
    <name evidence="2" type="ORF">D9613_002406</name>
</gene>
<feature type="compositionally biased region" description="Gly residues" evidence="1">
    <location>
        <begin position="62"/>
        <end position="81"/>
    </location>
</feature>
<feature type="compositionally biased region" description="Basic residues" evidence="1">
    <location>
        <begin position="22"/>
        <end position="34"/>
    </location>
</feature>
<keyword evidence="3" id="KW-1185">Reference proteome</keyword>
<protein>
    <submittedName>
        <fullName evidence="2">Uncharacterized protein</fullName>
    </submittedName>
</protein>
<organism evidence="2 3">
    <name type="scientific">Agrocybe pediades</name>
    <dbReference type="NCBI Taxonomy" id="84607"/>
    <lineage>
        <taxon>Eukaryota</taxon>
        <taxon>Fungi</taxon>
        <taxon>Dikarya</taxon>
        <taxon>Basidiomycota</taxon>
        <taxon>Agaricomycotina</taxon>
        <taxon>Agaricomycetes</taxon>
        <taxon>Agaricomycetidae</taxon>
        <taxon>Agaricales</taxon>
        <taxon>Agaricineae</taxon>
        <taxon>Strophariaceae</taxon>
        <taxon>Agrocybe</taxon>
    </lineage>
</organism>
<sequence>MEWNPNEWNPAVDMTDPDAVRKERRRIAQRKWREKVREEKEKENGLGKGGKSWQNFSPKAGSGSGGAVNGTGTGNGAGNGTMKGNTDRWEPAESGPSSKDPTVTLQASMSATAPVPPVKANDSISAAGTQSISTSASASSAQPKYRPKGYDWEAMDRERTKGQALLSSLASQAKSKSVSAERSVSAESALTEEDELDENAGKKGKGKGKEKDGEKDKDAEKDKPWRHPDEVRWYGSKMVPFSALQADSAHLPSSWVSLPQFTPAPNAGPNTTPVQELSLGGWTPDTIVWYLLTTALSIPPRDSNAFMNYTYIVPLFPGFLDTAKSDAVVARGATGLGLGEHPNISAGGGKDEDAMDVDERKQGEPICLPRGYRLPMMFLARFMWESLRLFLQAKGAGSVSPNITADTTNEGGSTSTTITPLEWDDNIFEVLHVARVIRIFLEDAKKAKDEGEERVRALTAAGALSSVKKPALPSSASASAAGSPAPGLSTSTAANANASTSTTASTPFQVPWLTHTKLRRTTAASPLTLAHTLGIGLTGAGGIGAGAGTDYKGRVQTGEYDKTWRCARMDRMLTRVKERWLVPREWSVRGFWVDWGEEEYEVDVLRHDDLIFFRSFFSVFFWGSWVEFSSLSLSLSLSVPLCFACLPAF</sequence>
<comment type="caution">
    <text evidence="2">The sequence shown here is derived from an EMBL/GenBank/DDBJ whole genome shotgun (WGS) entry which is preliminary data.</text>
</comment>
<proteinExistence type="predicted"/>
<reference evidence="2 3" key="1">
    <citation type="submission" date="2019-12" db="EMBL/GenBank/DDBJ databases">
        <authorList>
            <person name="Floudas D."/>
            <person name="Bentzer J."/>
            <person name="Ahren D."/>
            <person name="Johansson T."/>
            <person name="Persson P."/>
            <person name="Tunlid A."/>
        </authorList>
    </citation>
    <scope>NUCLEOTIDE SEQUENCE [LARGE SCALE GENOMIC DNA]</scope>
    <source>
        <strain evidence="2 3">CBS 102.39</strain>
    </source>
</reference>
<feature type="compositionally biased region" description="Low complexity" evidence="1">
    <location>
        <begin position="123"/>
        <end position="142"/>
    </location>
</feature>
<feature type="region of interest" description="Disordered" evidence="1">
    <location>
        <begin position="473"/>
        <end position="505"/>
    </location>
</feature>
<dbReference type="Proteomes" id="UP000521872">
    <property type="component" value="Unassembled WGS sequence"/>
</dbReference>
<feature type="compositionally biased region" description="Low complexity" evidence="1">
    <location>
        <begin position="163"/>
        <end position="189"/>
    </location>
</feature>
<evidence type="ECO:0000313" key="3">
    <source>
        <dbReference type="Proteomes" id="UP000521872"/>
    </source>
</evidence>
<feature type="compositionally biased region" description="Basic and acidic residues" evidence="1">
    <location>
        <begin position="207"/>
        <end position="229"/>
    </location>
</feature>
<evidence type="ECO:0000313" key="2">
    <source>
        <dbReference type="EMBL" id="KAF4623716.1"/>
    </source>
</evidence>
<dbReference type="EMBL" id="JAACJL010000001">
    <property type="protein sequence ID" value="KAF4623716.1"/>
    <property type="molecule type" value="Genomic_DNA"/>
</dbReference>
<feature type="region of interest" description="Disordered" evidence="1">
    <location>
        <begin position="1"/>
        <end position="229"/>
    </location>
</feature>
<dbReference type="AlphaFoldDB" id="A0A8H4R6M1"/>